<dbReference type="SUPFAM" id="SSF56281">
    <property type="entry name" value="Metallo-hydrolase/oxidoreductase"/>
    <property type="match status" value="1"/>
</dbReference>
<feature type="transmembrane region" description="Helical" evidence="6">
    <location>
        <begin position="302"/>
        <end position="326"/>
    </location>
</feature>
<proteinExistence type="predicted"/>
<evidence type="ECO:0000259" key="8">
    <source>
        <dbReference type="Pfam" id="PF03772"/>
    </source>
</evidence>
<gene>
    <name evidence="10" type="ORF">CAL20_14775</name>
</gene>
<dbReference type="PANTHER" id="PTHR30619">
    <property type="entry name" value="DNA INTERNALIZATION/COMPETENCE PROTEIN COMEC/REC2"/>
    <property type="match status" value="1"/>
</dbReference>
<sequence>MPSNLRLLRTDISIHCFTNDLVQLLCFVIWESDITGRLLLLGIVAGAGWVQRLPALPQQRWAAPMVMASAVVVVILWSVAWLGFPRGAGAVSAPRLGLLWRLARFGIASMLGLCVGAASALWQAQLRLDDALAWAHHDVVSRLIVRITDLPQGDGKHYRFMADVDEPRLEGIPSRIAVSWHAQSGAPLPALKPGQIWRMALVLRQPHGARNPHGYDAEGRLFAMGIRATATVRGVPRLLGDEPWHSPGILIERVRHWMRDGMREALGTRRYAPVLIALAMGDQAAVEHVDWQIFNRAGITHLVSISGMHVTLIAAVGGVATAFLWRRARWRTVRVAEYLPAQVVGAAAALWVALLYCLLAGWGVPARRTFFMLAVVALAAMVRLPLSPSRILALAGAVVSLLDPWSVLAPGFWLSFGAVAILLRIGTSMDSGGRRERPNWRGRLRAILVEFGWVQSAITLGLVPLLAYLMQQVSLASPLVNVYAIPIVSFLVTPLALACALLSTIPGLQWLAHGAGVLGHAIFDAMMVPVKWMSASNWAVLDVAAAPWPWMALALFGVAWAVQPYGLPLRTAAWLLMLPMLCWRPERPAPGYWTLTALDVGQGSAIVIETATQVWLFDTGPMTRQGNDAGERVVVPFLRAWGYRALNGLVVSHADMDHAGGVRSVLSSLVVDQSFSSFDLSALIRKQGAGRTASALFTEVRMPQSMQRCQAGQAWTVDGVQFRFLHPDAAIKTDGPGNARSCVLMIQGKAHTALLPGDIGVAQERRLVHGLPRVDVVMAPHHGSATSSGEALVWAADATHVIAQVGYMNRFGHPAATVQARWREAGATFWRTDHHGATVAISDPEQGLRIEAQAHISRRYWHREPQ</sequence>
<feature type="domain" description="Metallo-beta-lactamase" evidence="7">
    <location>
        <begin position="599"/>
        <end position="667"/>
    </location>
</feature>
<feature type="domain" description="ComEC/Rec2-related protein" evidence="8">
    <location>
        <begin position="278"/>
        <end position="562"/>
    </location>
</feature>
<keyword evidence="4 6" id="KW-1133">Transmembrane helix</keyword>
<feature type="transmembrane region" description="Helical" evidence="6">
    <location>
        <begin position="482"/>
        <end position="503"/>
    </location>
</feature>
<dbReference type="NCBIfam" id="TIGR00360">
    <property type="entry name" value="ComEC_N-term"/>
    <property type="match status" value="1"/>
</dbReference>
<evidence type="ECO:0000256" key="2">
    <source>
        <dbReference type="ARBA" id="ARBA00022475"/>
    </source>
</evidence>
<name>A0A261U3W6_9BORD</name>
<keyword evidence="2" id="KW-1003">Cell membrane</keyword>
<accession>A0A261U3W6</accession>
<dbReference type="Pfam" id="PF00753">
    <property type="entry name" value="Lactamase_B"/>
    <property type="match status" value="1"/>
</dbReference>
<evidence type="ECO:0000313" key="11">
    <source>
        <dbReference type="Proteomes" id="UP000216885"/>
    </source>
</evidence>
<evidence type="ECO:0000259" key="9">
    <source>
        <dbReference type="Pfam" id="PF13567"/>
    </source>
</evidence>
<dbReference type="Pfam" id="PF03772">
    <property type="entry name" value="Competence"/>
    <property type="match status" value="1"/>
</dbReference>
<dbReference type="CDD" id="cd07731">
    <property type="entry name" value="ComA-like_MBL-fold"/>
    <property type="match status" value="1"/>
</dbReference>
<dbReference type="InterPro" id="IPR052159">
    <property type="entry name" value="Competence_DNA_uptake"/>
</dbReference>
<feature type="transmembrane region" description="Helical" evidence="6">
    <location>
        <begin position="447"/>
        <end position="470"/>
    </location>
</feature>
<dbReference type="InterPro" id="IPR025405">
    <property type="entry name" value="DUF4131"/>
</dbReference>
<dbReference type="InterPro" id="IPR035681">
    <property type="entry name" value="ComA-like_MBL"/>
</dbReference>
<evidence type="ECO:0000259" key="7">
    <source>
        <dbReference type="Pfam" id="PF00753"/>
    </source>
</evidence>
<feature type="transmembrane region" description="Helical" evidence="6">
    <location>
        <begin position="338"/>
        <end position="362"/>
    </location>
</feature>
<dbReference type="Pfam" id="PF13567">
    <property type="entry name" value="DUF4131"/>
    <property type="match status" value="1"/>
</dbReference>
<dbReference type="AlphaFoldDB" id="A0A261U3W6"/>
<dbReference type="InterPro" id="IPR001279">
    <property type="entry name" value="Metallo-B-lactamas"/>
</dbReference>
<evidence type="ECO:0000256" key="1">
    <source>
        <dbReference type="ARBA" id="ARBA00004651"/>
    </source>
</evidence>
<feature type="transmembrane region" description="Helical" evidence="6">
    <location>
        <begin position="102"/>
        <end position="122"/>
    </location>
</feature>
<reference evidence="10 11" key="1">
    <citation type="submission" date="2017-05" db="EMBL/GenBank/DDBJ databases">
        <title>Complete and WGS of Bordetella genogroups.</title>
        <authorList>
            <person name="Spilker T."/>
            <person name="LiPuma J."/>
        </authorList>
    </citation>
    <scope>NUCLEOTIDE SEQUENCE [LARGE SCALE GENOMIC DNA]</scope>
    <source>
        <strain evidence="10 11">AU9919</strain>
    </source>
</reference>
<dbReference type="InterPro" id="IPR004477">
    <property type="entry name" value="ComEC_N"/>
</dbReference>
<dbReference type="Gene3D" id="3.60.15.10">
    <property type="entry name" value="Ribonuclease Z/Hydroxyacylglutathione hydrolase-like"/>
    <property type="match status" value="1"/>
</dbReference>
<feature type="transmembrane region" description="Helical" evidence="6">
    <location>
        <begin position="510"/>
        <end position="528"/>
    </location>
</feature>
<dbReference type="Proteomes" id="UP000216885">
    <property type="component" value="Unassembled WGS sequence"/>
</dbReference>
<dbReference type="PANTHER" id="PTHR30619:SF1">
    <property type="entry name" value="RECOMBINATION PROTEIN 2"/>
    <property type="match status" value="1"/>
</dbReference>
<dbReference type="EMBL" id="NEVQ01000013">
    <property type="protein sequence ID" value="OZI56668.1"/>
    <property type="molecule type" value="Genomic_DNA"/>
</dbReference>
<dbReference type="NCBIfam" id="TIGR00361">
    <property type="entry name" value="ComEC_Rec2"/>
    <property type="match status" value="1"/>
</dbReference>
<evidence type="ECO:0000256" key="4">
    <source>
        <dbReference type="ARBA" id="ARBA00022989"/>
    </source>
</evidence>
<evidence type="ECO:0000256" key="3">
    <source>
        <dbReference type="ARBA" id="ARBA00022692"/>
    </source>
</evidence>
<evidence type="ECO:0000256" key="5">
    <source>
        <dbReference type="ARBA" id="ARBA00023136"/>
    </source>
</evidence>
<comment type="caution">
    <text evidence="10">The sequence shown here is derived from an EMBL/GenBank/DDBJ whole genome shotgun (WGS) entry which is preliminary data.</text>
</comment>
<evidence type="ECO:0000313" key="10">
    <source>
        <dbReference type="EMBL" id="OZI56668.1"/>
    </source>
</evidence>
<protein>
    <submittedName>
        <fullName evidence="10">DNA internalization-related competence protein ComEC/Rec2</fullName>
    </submittedName>
</protein>
<feature type="domain" description="DUF4131" evidence="9">
    <location>
        <begin position="69"/>
        <end position="236"/>
    </location>
</feature>
<keyword evidence="11" id="KW-1185">Reference proteome</keyword>
<evidence type="ECO:0000256" key="6">
    <source>
        <dbReference type="SAM" id="Phobius"/>
    </source>
</evidence>
<keyword evidence="3 6" id="KW-0812">Transmembrane</keyword>
<dbReference type="GO" id="GO:0005886">
    <property type="term" value="C:plasma membrane"/>
    <property type="evidence" value="ECO:0007669"/>
    <property type="project" value="UniProtKB-SubCell"/>
</dbReference>
<dbReference type="InterPro" id="IPR036866">
    <property type="entry name" value="RibonucZ/Hydroxyglut_hydro"/>
</dbReference>
<dbReference type="GO" id="GO:0030420">
    <property type="term" value="P:establishment of competence for transformation"/>
    <property type="evidence" value="ECO:0007669"/>
    <property type="project" value="InterPro"/>
</dbReference>
<keyword evidence="5 6" id="KW-0472">Membrane</keyword>
<feature type="transmembrane region" description="Helical" evidence="6">
    <location>
        <begin position="61"/>
        <end position="82"/>
    </location>
</feature>
<organism evidence="10 11">
    <name type="scientific">Bordetella genomosp. 4</name>
    <dbReference type="NCBI Taxonomy" id="463044"/>
    <lineage>
        <taxon>Bacteria</taxon>
        <taxon>Pseudomonadati</taxon>
        <taxon>Pseudomonadota</taxon>
        <taxon>Betaproteobacteria</taxon>
        <taxon>Burkholderiales</taxon>
        <taxon>Alcaligenaceae</taxon>
        <taxon>Bordetella</taxon>
    </lineage>
</organism>
<comment type="subcellular location">
    <subcellularLocation>
        <location evidence="1">Cell membrane</location>
        <topology evidence="1">Multi-pass membrane protein</topology>
    </subcellularLocation>
</comment>
<feature type="transmembrane region" description="Helical" evidence="6">
    <location>
        <begin position="369"/>
        <end position="386"/>
    </location>
</feature>
<feature type="transmembrane region" description="Helical" evidence="6">
    <location>
        <begin position="406"/>
        <end position="426"/>
    </location>
</feature>
<dbReference type="InterPro" id="IPR004797">
    <property type="entry name" value="Competence_ComEC/Rec2"/>
</dbReference>
<feature type="transmembrane region" description="Helical" evidence="6">
    <location>
        <begin position="36"/>
        <end position="54"/>
    </location>
</feature>
<feature type="transmembrane region" description="Helical" evidence="6">
    <location>
        <begin position="548"/>
        <end position="567"/>
    </location>
</feature>